<dbReference type="SMART" id="SM00346">
    <property type="entry name" value="HTH_ICLR"/>
    <property type="match status" value="1"/>
</dbReference>
<evidence type="ECO:0000259" key="4">
    <source>
        <dbReference type="PROSITE" id="PS51077"/>
    </source>
</evidence>
<dbReference type="GO" id="GO:0003700">
    <property type="term" value="F:DNA-binding transcription factor activity"/>
    <property type="evidence" value="ECO:0007669"/>
    <property type="project" value="TreeGrafter"/>
</dbReference>
<feature type="domain" description="HTH iclR-type" evidence="4">
    <location>
        <begin position="10"/>
        <end position="69"/>
    </location>
</feature>
<dbReference type="SUPFAM" id="SSF55781">
    <property type="entry name" value="GAF domain-like"/>
    <property type="match status" value="1"/>
</dbReference>
<reference evidence="6 7" key="1">
    <citation type="submission" date="2016-10" db="EMBL/GenBank/DDBJ databases">
        <authorList>
            <person name="de Groot N.N."/>
        </authorList>
    </citation>
    <scope>NUCLEOTIDE SEQUENCE [LARGE SCALE GENOMIC DNA]</scope>
    <source>
        <strain evidence="6 7">IBRC-M10418</strain>
    </source>
</reference>
<keyword evidence="3" id="KW-0804">Transcription</keyword>
<evidence type="ECO:0000313" key="7">
    <source>
        <dbReference type="Proteomes" id="UP000199215"/>
    </source>
</evidence>
<protein>
    <submittedName>
        <fullName evidence="6">DNA-binding transcriptional regulator, IclR family</fullName>
    </submittedName>
</protein>
<dbReference type="Gene3D" id="3.30.450.40">
    <property type="match status" value="1"/>
</dbReference>
<dbReference type="PANTHER" id="PTHR30136">
    <property type="entry name" value="HELIX-TURN-HELIX TRANSCRIPTIONAL REGULATOR, ICLR FAMILY"/>
    <property type="match status" value="1"/>
</dbReference>
<dbReference type="SUPFAM" id="SSF46785">
    <property type="entry name" value="Winged helix' DNA-binding domain"/>
    <property type="match status" value="1"/>
</dbReference>
<dbReference type="Proteomes" id="UP000199215">
    <property type="component" value="Unassembled WGS sequence"/>
</dbReference>
<dbReference type="InterPro" id="IPR036388">
    <property type="entry name" value="WH-like_DNA-bd_sf"/>
</dbReference>
<keyword evidence="1" id="KW-0805">Transcription regulation</keyword>
<sequence>MARETEKRTIQSVDRGCEILETLRRNGPSTISELAADSELSAGSIHTYLATLRDHGFVDKDGTQYRLGSMFIPFGVRVRNRSDLYAASKTILQELAQETGGCVHLTREYDDRLLILEEVYGANAIGQEFHVEKRGRLQRHLHCTANGKSILAYLSDDRVRELLADHGLPSRTSHTITDRETLLTELETIREHGYARNDQEHMPGIRAVGAPIRRDEDGAVIGSVSVSGSAASWTGTRFEETIPAAVTEAATDIEIRIHSREREVW</sequence>
<dbReference type="Pfam" id="PF09339">
    <property type="entry name" value="HTH_IclR"/>
    <property type="match status" value="1"/>
</dbReference>
<keyword evidence="7" id="KW-1185">Reference proteome</keyword>
<dbReference type="InterPro" id="IPR005471">
    <property type="entry name" value="Tscrpt_reg_IclR_N"/>
</dbReference>
<dbReference type="Pfam" id="PF01614">
    <property type="entry name" value="IclR_C"/>
    <property type="match status" value="1"/>
</dbReference>
<gene>
    <name evidence="6" type="ORF">SAMN05192561_10499</name>
</gene>
<dbReference type="GO" id="GO:0003677">
    <property type="term" value="F:DNA binding"/>
    <property type="evidence" value="ECO:0007669"/>
    <property type="project" value="UniProtKB-KW"/>
</dbReference>
<evidence type="ECO:0000256" key="1">
    <source>
        <dbReference type="ARBA" id="ARBA00023015"/>
    </source>
</evidence>
<feature type="domain" description="IclR-ED" evidence="5">
    <location>
        <begin position="70"/>
        <end position="259"/>
    </location>
</feature>
<evidence type="ECO:0000256" key="3">
    <source>
        <dbReference type="ARBA" id="ARBA00023163"/>
    </source>
</evidence>
<proteinExistence type="predicted"/>
<keyword evidence="2 6" id="KW-0238">DNA-binding</keyword>
<dbReference type="Gene3D" id="1.10.10.10">
    <property type="entry name" value="Winged helix-like DNA-binding domain superfamily/Winged helix DNA-binding domain"/>
    <property type="match status" value="1"/>
</dbReference>
<dbReference type="RefSeq" id="WP_092816952.1">
    <property type="nucleotide sequence ID" value="NZ_FNWU01000004.1"/>
</dbReference>
<evidence type="ECO:0000256" key="2">
    <source>
        <dbReference type="ARBA" id="ARBA00023125"/>
    </source>
</evidence>
<dbReference type="InterPro" id="IPR029016">
    <property type="entry name" value="GAF-like_dom_sf"/>
</dbReference>
<dbReference type="EMBL" id="FNWU01000004">
    <property type="protein sequence ID" value="SEH52125.1"/>
    <property type="molecule type" value="Genomic_DNA"/>
</dbReference>
<dbReference type="PANTHER" id="PTHR30136:SF35">
    <property type="entry name" value="HTH-TYPE TRANSCRIPTIONAL REGULATOR RV1719"/>
    <property type="match status" value="1"/>
</dbReference>
<dbReference type="GO" id="GO:0045892">
    <property type="term" value="P:negative regulation of DNA-templated transcription"/>
    <property type="evidence" value="ECO:0007669"/>
    <property type="project" value="TreeGrafter"/>
</dbReference>
<evidence type="ECO:0000259" key="5">
    <source>
        <dbReference type="PROSITE" id="PS51078"/>
    </source>
</evidence>
<dbReference type="PROSITE" id="PS51078">
    <property type="entry name" value="ICLR_ED"/>
    <property type="match status" value="1"/>
</dbReference>
<dbReference type="OrthoDB" id="14763at2157"/>
<dbReference type="InterPro" id="IPR050707">
    <property type="entry name" value="HTH_MetabolicPath_Reg"/>
</dbReference>
<dbReference type="InterPro" id="IPR014757">
    <property type="entry name" value="Tscrpt_reg_IclR_C"/>
</dbReference>
<accession>A0A1H6J009</accession>
<organism evidence="6 7">
    <name type="scientific">Halopenitus malekzadehii</name>
    <dbReference type="NCBI Taxonomy" id="1267564"/>
    <lineage>
        <taxon>Archaea</taxon>
        <taxon>Methanobacteriati</taxon>
        <taxon>Methanobacteriota</taxon>
        <taxon>Stenosarchaea group</taxon>
        <taxon>Halobacteria</taxon>
        <taxon>Halobacteriales</taxon>
        <taxon>Haloferacaceae</taxon>
        <taxon>Halopenitus</taxon>
    </lineage>
</organism>
<name>A0A1H6J009_9EURY</name>
<evidence type="ECO:0000313" key="6">
    <source>
        <dbReference type="EMBL" id="SEH52125.1"/>
    </source>
</evidence>
<dbReference type="AlphaFoldDB" id="A0A1H6J009"/>
<dbReference type="InterPro" id="IPR036390">
    <property type="entry name" value="WH_DNA-bd_sf"/>
</dbReference>
<dbReference type="PROSITE" id="PS51077">
    <property type="entry name" value="HTH_ICLR"/>
    <property type="match status" value="1"/>
</dbReference>